<keyword evidence="2" id="KW-1185">Reference proteome</keyword>
<dbReference type="EMBL" id="CP102453">
    <property type="protein sequence ID" value="UUX33180.1"/>
    <property type="molecule type" value="Genomic_DNA"/>
</dbReference>
<dbReference type="RefSeq" id="WP_313792683.1">
    <property type="nucleotide sequence ID" value="NZ_CP102453.1"/>
</dbReference>
<name>A0ABY5P473_9LACT</name>
<gene>
    <name evidence="1" type="ORF">NRE15_09735</name>
</gene>
<organism evidence="1 2">
    <name type="scientific">Fundicoccus culcitae</name>
    <dbReference type="NCBI Taxonomy" id="2969821"/>
    <lineage>
        <taxon>Bacteria</taxon>
        <taxon>Bacillati</taxon>
        <taxon>Bacillota</taxon>
        <taxon>Bacilli</taxon>
        <taxon>Lactobacillales</taxon>
        <taxon>Aerococcaceae</taxon>
        <taxon>Fundicoccus</taxon>
    </lineage>
</organism>
<evidence type="ECO:0000313" key="1">
    <source>
        <dbReference type="EMBL" id="UUX33180.1"/>
    </source>
</evidence>
<accession>A0ABY5P473</accession>
<sequence length="44" mass="5188">MIHRKKSAFYRVDVLQSITARCMREVVGSRIKLISHQTPHFMTD</sequence>
<protein>
    <submittedName>
        <fullName evidence="1">Uncharacterized protein</fullName>
    </submittedName>
</protein>
<proteinExistence type="predicted"/>
<dbReference type="Proteomes" id="UP001315967">
    <property type="component" value="Chromosome"/>
</dbReference>
<reference evidence="1 2" key="1">
    <citation type="submission" date="2022-08" db="EMBL/GenBank/DDBJ databases">
        <title>Aerococcaceae sp. nov isolated from spoiled eye mask.</title>
        <authorList>
            <person name="Zhou G."/>
            <person name="Xie X.-B."/>
            <person name="Shi Q.-S."/>
            <person name="Wang Y.-S."/>
            <person name="Wen X."/>
            <person name="Peng H."/>
            <person name="Yang X.-J."/>
            <person name="Tao H.-B."/>
            <person name="Huang X.-M."/>
        </authorList>
    </citation>
    <scope>NUCLEOTIDE SEQUENCE [LARGE SCALE GENOMIC DNA]</scope>
    <source>
        <strain evidence="2">DM20194951</strain>
    </source>
</reference>
<evidence type="ECO:0000313" key="2">
    <source>
        <dbReference type="Proteomes" id="UP001315967"/>
    </source>
</evidence>